<feature type="compositionally biased region" description="Low complexity" evidence="1">
    <location>
        <begin position="26"/>
        <end position="61"/>
    </location>
</feature>
<feature type="compositionally biased region" description="Basic and acidic residues" evidence="1">
    <location>
        <begin position="172"/>
        <end position="182"/>
    </location>
</feature>
<dbReference type="Proteomes" id="UP001597158">
    <property type="component" value="Unassembled WGS sequence"/>
</dbReference>
<evidence type="ECO:0000313" key="3">
    <source>
        <dbReference type="Proteomes" id="UP001597158"/>
    </source>
</evidence>
<proteinExistence type="predicted"/>
<feature type="compositionally biased region" description="Basic residues" evidence="1">
    <location>
        <begin position="183"/>
        <end position="192"/>
    </location>
</feature>
<reference evidence="3" key="1">
    <citation type="journal article" date="2019" name="Int. J. Syst. Evol. Microbiol.">
        <title>The Global Catalogue of Microorganisms (GCM) 10K type strain sequencing project: providing services to taxonomists for standard genome sequencing and annotation.</title>
        <authorList>
            <consortium name="The Broad Institute Genomics Platform"/>
            <consortium name="The Broad Institute Genome Sequencing Center for Infectious Disease"/>
            <person name="Wu L."/>
            <person name="Ma J."/>
        </authorList>
    </citation>
    <scope>NUCLEOTIDE SEQUENCE [LARGE SCALE GENOMIC DNA]</scope>
    <source>
        <strain evidence="3">CCUG 48884</strain>
    </source>
</reference>
<keyword evidence="3" id="KW-1185">Reference proteome</keyword>
<accession>A0ABW3WJN0</accession>
<evidence type="ECO:0000313" key="2">
    <source>
        <dbReference type="EMBL" id="MFD1265505.1"/>
    </source>
</evidence>
<dbReference type="EMBL" id="JBHTMC010000034">
    <property type="protein sequence ID" value="MFD1265505.1"/>
    <property type="molecule type" value="Genomic_DNA"/>
</dbReference>
<comment type="caution">
    <text evidence="2">The sequence shown here is derived from an EMBL/GenBank/DDBJ whole genome shotgun (WGS) entry which is preliminary data.</text>
</comment>
<protein>
    <submittedName>
        <fullName evidence="2">Uncharacterized protein</fullName>
    </submittedName>
</protein>
<gene>
    <name evidence="2" type="ORF">ACFQ4M_18175</name>
</gene>
<dbReference type="RefSeq" id="WP_277833108.1">
    <property type="nucleotide sequence ID" value="NZ_JARQZE010000006.1"/>
</dbReference>
<sequence>MNTKTQNALRAALQHEDSALEKRLPEPAQTEAAATTQPPVADVQEASSTAAPEPVAAPAGAQNGTADTTAANSTPVANAAAGAEPPAAPAASAQAPAEPVAADKPQRETFVIGENDCKRLKVLRADLADSGKRPGKSELVRAAIGALAAQGTDAVRALLRALAPLGTGKKAKAAEKKKDESKRKKTAAKKAGGRKEATAKRKTNKKKR</sequence>
<evidence type="ECO:0000256" key="1">
    <source>
        <dbReference type="SAM" id="MobiDB-lite"/>
    </source>
</evidence>
<feature type="region of interest" description="Disordered" evidence="1">
    <location>
        <begin position="162"/>
        <end position="208"/>
    </location>
</feature>
<organism evidence="2 3">
    <name type="scientific">Thauera mechernichensis</name>
    <dbReference type="NCBI Taxonomy" id="82788"/>
    <lineage>
        <taxon>Bacteria</taxon>
        <taxon>Pseudomonadati</taxon>
        <taxon>Pseudomonadota</taxon>
        <taxon>Betaproteobacteria</taxon>
        <taxon>Rhodocyclales</taxon>
        <taxon>Zoogloeaceae</taxon>
        <taxon>Thauera</taxon>
    </lineage>
</organism>
<name>A0ABW3WJN0_9RHOO</name>
<feature type="compositionally biased region" description="Basic and acidic residues" evidence="1">
    <location>
        <begin position="13"/>
        <end position="25"/>
    </location>
</feature>
<feature type="region of interest" description="Disordered" evidence="1">
    <location>
        <begin position="1"/>
        <end position="115"/>
    </location>
</feature>
<feature type="compositionally biased region" description="Low complexity" evidence="1">
    <location>
        <begin position="68"/>
        <end position="102"/>
    </location>
</feature>